<dbReference type="Gene3D" id="2.60.40.3910">
    <property type="entry name" value="Inclusion body protein"/>
    <property type="match status" value="1"/>
</dbReference>
<organism evidence="1 2">
    <name type="scientific">Marinilabilia rubra</name>
    <dbReference type="NCBI Taxonomy" id="2162893"/>
    <lineage>
        <taxon>Bacteria</taxon>
        <taxon>Pseudomonadati</taxon>
        <taxon>Bacteroidota</taxon>
        <taxon>Bacteroidia</taxon>
        <taxon>Marinilabiliales</taxon>
        <taxon>Marinilabiliaceae</taxon>
        <taxon>Marinilabilia</taxon>
    </lineage>
</organism>
<evidence type="ECO:0000313" key="2">
    <source>
        <dbReference type="Proteomes" id="UP000244956"/>
    </source>
</evidence>
<accession>A0A2U2BDH7</accession>
<gene>
    <name evidence="1" type="ORF">DDZ16_01120</name>
</gene>
<dbReference type="OrthoDB" id="1122461at2"/>
<evidence type="ECO:0000313" key="1">
    <source>
        <dbReference type="EMBL" id="PWE01119.1"/>
    </source>
</evidence>
<dbReference type="InterPro" id="IPR021087">
    <property type="entry name" value="Uncharacterised_PixA/AidA"/>
</dbReference>
<comment type="caution">
    <text evidence="1">The sequence shown here is derived from an EMBL/GenBank/DDBJ whole genome shotgun (WGS) entry which is preliminary data.</text>
</comment>
<proteinExistence type="predicted"/>
<dbReference type="Pfam" id="PF12306">
    <property type="entry name" value="PixA"/>
    <property type="match status" value="1"/>
</dbReference>
<sequence>MKNVIGMLVLVDSAALMKDYRLRELLDSRKKTNEIPLITWHDESEYEKYIYMVADQRFVVSGQGTKDLTVKASPGDEIRWWEANIYSNSPFEIMIKEVSPPINSGIKWQAFYQHSPRLHSPLEKENTSTIGLSYRDMFWAAAYSDFRYQTQIKEDTFLNNSLVDLDYHIDLQIISKSQTEEVPVCIFRWYPKIQLQEAS</sequence>
<name>A0A2U2BDH7_9BACT</name>
<reference evidence="1 2" key="1">
    <citation type="submission" date="2018-05" db="EMBL/GenBank/DDBJ databases">
        <title>Marinilabilia rubrum sp. nov., isolated from saltern sediment.</title>
        <authorList>
            <person name="Zhang R."/>
        </authorList>
    </citation>
    <scope>NUCLEOTIDE SEQUENCE [LARGE SCALE GENOMIC DNA]</scope>
    <source>
        <strain evidence="1 2">WTE16</strain>
    </source>
</reference>
<protein>
    <submittedName>
        <fullName evidence="1">Uncharacterized protein</fullName>
    </submittedName>
</protein>
<dbReference type="Proteomes" id="UP000244956">
    <property type="component" value="Unassembled WGS sequence"/>
</dbReference>
<dbReference type="EMBL" id="QEWP01000001">
    <property type="protein sequence ID" value="PWE01119.1"/>
    <property type="molecule type" value="Genomic_DNA"/>
</dbReference>
<dbReference type="InterPro" id="IPR038712">
    <property type="entry name" value="PixA-like_sf"/>
</dbReference>
<keyword evidence="2" id="KW-1185">Reference proteome</keyword>
<dbReference type="RefSeq" id="WP_109262574.1">
    <property type="nucleotide sequence ID" value="NZ_QEWP01000001.1"/>
</dbReference>
<dbReference type="AlphaFoldDB" id="A0A2U2BDH7"/>